<comment type="caution">
    <text evidence="3">The sequence shown here is derived from an EMBL/GenBank/DDBJ whole genome shotgun (WGS) entry which is preliminary data.</text>
</comment>
<sequence>MIYWHRFPEEINIAPNAKGVYILGDAGQTPVYVGRSANLYERLSEHPDPNNYCLQKKNIKYFAFEETHNSEPRERELIEEYDPECNRTQQE</sequence>
<protein>
    <recommendedName>
        <fullName evidence="2">GIY-YIG domain-containing protein</fullName>
    </recommendedName>
</protein>
<dbReference type="Pfam" id="PF01541">
    <property type="entry name" value="GIY-YIG"/>
    <property type="match status" value="1"/>
</dbReference>
<organism evidence="3">
    <name type="scientific">marine sediment metagenome</name>
    <dbReference type="NCBI Taxonomy" id="412755"/>
    <lineage>
        <taxon>unclassified sequences</taxon>
        <taxon>metagenomes</taxon>
        <taxon>ecological metagenomes</taxon>
    </lineage>
</organism>
<gene>
    <name evidence="3" type="ORF">S03H2_52772</name>
</gene>
<dbReference type="InterPro" id="IPR000305">
    <property type="entry name" value="GIY-YIG_endonuc"/>
</dbReference>
<accession>X1HES4</accession>
<feature type="region of interest" description="Disordered" evidence="1">
    <location>
        <begin position="68"/>
        <end position="91"/>
    </location>
</feature>
<evidence type="ECO:0000256" key="1">
    <source>
        <dbReference type="SAM" id="MobiDB-lite"/>
    </source>
</evidence>
<dbReference type="Gene3D" id="3.40.1440.10">
    <property type="entry name" value="GIY-YIG endonuclease"/>
    <property type="match status" value="1"/>
</dbReference>
<dbReference type="EMBL" id="BARU01033549">
    <property type="protein sequence ID" value="GAH68706.1"/>
    <property type="molecule type" value="Genomic_DNA"/>
</dbReference>
<feature type="domain" description="GIY-YIG" evidence="2">
    <location>
        <begin position="18"/>
        <end position="82"/>
    </location>
</feature>
<dbReference type="AlphaFoldDB" id="X1HES4"/>
<name>X1HES4_9ZZZZ</name>
<evidence type="ECO:0000259" key="2">
    <source>
        <dbReference type="Pfam" id="PF01541"/>
    </source>
</evidence>
<feature type="compositionally biased region" description="Basic and acidic residues" evidence="1">
    <location>
        <begin position="68"/>
        <end position="78"/>
    </location>
</feature>
<proteinExistence type="predicted"/>
<dbReference type="SUPFAM" id="SSF82771">
    <property type="entry name" value="GIY-YIG endonuclease"/>
    <property type="match status" value="1"/>
</dbReference>
<reference evidence="3" key="1">
    <citation type="journal article" date="2014" name="Front. Microbiol.">
        <title>High frequency of phylogenetically diverse reductive dehalogenase-homologous genes in deep subseafloor sedimentary metagenomes.</title>
        <authorList>
            <person name="Kawai M."/>
            <person name="Futagami T."/>
            <person name="Toyoda A."/>
            <person name="Takaki Y."/>
            <person name="Nishi S."/>
            <person name="Hori S."/>
            <person name="Arai W."/>
            <person name="Tsubouchi T."/>
            <person name="Morono Y."/>
            <person name="Uchiyama I."/>
            <person name="Ito T."/>
            <person name="Fujiyama A."/>
            <person name="Inagaki F."/>
            <person name="Takami H."/>
        </authorList>
    </citation>
    <scope>NUCLEOTIDE SEQUENCE</scope>
    <source>
        <strain evidence="3">Expedition CK06-06</strain>
    </source>
</reference>
<evidence type="ECO:0000313" key="3">
    <source>
        <dbReference type="EMBL" id="GAH68706.1"/>
    </source>
</evidence>
<dbReference type="InterPro" id="IPR035901">
    <property type="entry name" value="GIY-YIG_endonuc_sf"/>
</dbReference>